<organism evidence="4 5">
    <name type="scientific">Pendulispora brunnea</name>
    <dbReference type="NCBI Taxonomy" id="2905690"/>
    <lineage>
        <taxon>Bacteria</taxon>
        <taxon>Pseudomonadati</taxon>
        <taxon>Myxococcota</taxon>
        <taxon>Myxococcia</taxon>
        <taxon>Myxococcales</taxon>
        <taxon>Sorangiineae</taxon>
        <taxon>Pendulisporaceae</taxon>
        <taxon>Pendulispora</taxon>
    </lineage>
</organism>
<keyword evidence="5" id="KW-1185">Reference proteome</keyword>
<protein>
    <submittedName>
        <fullName evidence="4">Response regulator</fullName>
    </submittedName>
</protein>
<dbReference type="PANTHER" id="PTHR44591">
    <property type="entry name" value="STRESS RESPONSE REGULATOR PROTEIN 1"/>
    <property type="match status" value="1"/>
</dbReference>
<dbReference type="PROSITE" id="PS50110">
    <property type="entry name" value="RESPONSE_REGULATORY"/>
    <property type="match status" value="1"/>
</dbReference>
<dbReference type="PANTHER" id="PTHR44591:SF23">
    <property type="entry name" value="CHEY SUBFAMILY"/>
    <property type="match status" value="1"/>
</dbReference>
<feature type="domain" description="Response regulatory" evidence="3">
    <location>
        <begin position="20"/>
        <end position="136"/>
    </location>
</feature>
<dbReference type="SMART" id="SM00448">
    <property type="entry name" value="REC"/>
    <property type="match status" value="1"/>
</dbReference>
<sequence length="149" mass="16550">MNDATPIPRRPEPRTQRRPLILCVEDNEDSRALYAAFLTRAGFRVTEASNGAEGLERAQALRPDLIVLDISLPVMDGREMLRRLRDADPSQTVPVIVVTGQAYPEHWRDAIDRGCDAYLTKPCPLGDLLAAVLKVISLKRAKDAEDKSS</sequence>
<dbReference type="InterPro" id="IPR011006">
    <property type="entry name" value="CheY-like_superfamily"/>
</dbReference>
<evidence type="ECO:0000259" key="3">
    <source>
        <dbReference type="PROSITE" id="PS50110"/>
    </source>
</evidence>
<dbReference type="InterPro" id="IPR001789">
    <property type="entry name" value="Sig_transdc_resp-reg_receiver"/>
</dbReference>
<dbReference type="InterPro" id="IPR050595">
    <property type="entry name" value="Bact_response_regulator"/>
</dbReference>
<evidence type="ECO:0000313" key="5">
    <source>
        <dbReference type="Proteomes" id="UP001379533"/>
    </source>
</evidence>
<evidence type="ECO:0000313" key="4">
    <source>
        <dbReference type="EMBL" id="WXA96865.1"/>
    </source>
</evidence>
<feature type="modified residue" description="4-aspartylphosphate" evidence="2">
    <location>
        <position position="69"/>
    </location>
</feature>
<evidence type="ECO:0000256" key="2">
    <source>
        <dbReference type="PROSITE-ProRule" id="PRU00169"/>
    </source>
</evidence>
<dbReference type="SUPFAM" id="SSF52172">
    <property type="entry name" value="CheY-like"/>
    <property type="match status" value="1"/>
</dbReference>
<gene>
    <name evidence="4" type="ORF">LZC95_08450</name>
</gene>
<reference evidence="4 5" key="1">
    <citation type="submission" date="2021-12" db="EMBL/GenBank/DDBJ databases">
        <title>Discovery of the Pendulisporaceae a myxobacterial family with distinct sporulation behavior and unique specialized metabolism.</title>
        <authorList>
            <person name="Garcia R."/>
            <person name="Popoff A."/>
            <person name="Bader C.D."/>
            <person name="Loehr J."/>
            <person name="Walesch S."/>
            <person name="Walt C."/>
            <person name="Boldt J."/>
            <person name="Bunk B."/>
            <person name="Haeckl F.J.F.P.J."/>
            <person name="Gunesch A.P."/>
            <person name="Birkelbach J."/>
            <person name="Nuebel U."/>
            <person name="Pietschmann T."/>
            <person name="Bach T."/>
            <person name="Mueller R."/>
        </authorList>
    </citation>
    <scope>NUCLEOTIDE SEQUENCE [LARGE SCALE GENOMIC DNA]</scope>
    <source>
        <strain evidence="4 5">MSr12523</strain>
    </source>
</reference>
<dbReference type="RefSeq" id="WP_394847480.1">
    <property type="nucleotide sequence ID" value="NZ_CP089982.1"/>
</dbReference>
<evidence type="ECO:0000256" key="1">
    <source>
        <dbReference type="ARBA" id="ARBA00022553"/>
    </source>
</evidence>
<name>A0ABZ2KH10_9BACT</name>
<dbReference type="Proteomes" id="UP001379533">
    <property type="component" value="Chromosome"/>
</dbReference>
<dbReference type="Pfam" id="PF00072">
    <property type="entry name" value="Response_reg"/>
    <property type="match status" value="1"/>
</dbReference>
<accession>A0ABZ2KH10</accession>
<dbReference type="EMBL" id="CP089982">
    <property type="protein sequence ID" value="WXA96865.1"/>
    <property type="molecule type" value="Genomic_DNA"/>
</dbReference>
<dbReference type="Gene3D" id="3.40.50.2300">
    <property type="match status" value="1"/>
</dbReference>
<keyword evidence="1 2" id="KW-0597">Phosphoprotein</keyword>
<proteinExistence type="predicted"/>